<dbReference type="Proteomes" id="UP000004478">
    <property type="component" value="Unassembled WGS sequence"/>
</dbReference>
<dbReference type="AlphaFoldDB" id="K1LVC5"/>
<keyword evidence="4" id="KW-1185">Reference proteome</keyword>
<evidence type="ECO:0000313" key="3">
    <source>
        <dbReference type="EMBL" id="EKB48099.1"/>
    </source>
</evidence>
<evidence type="ECO:0000313" key="4">
    <source>
        <dbReference type="Proteomes" id="UP000004478"/>
    </source>
</evidence>
<dbReference type="InterPro" id="IPR010496">
    <property type="entry name" value="AL/BT2_dom"/>
</dbReference>
<feature type="chain" id="PRO_5003848114" description="3-keto-alpha-glucoside-1,2-lyase/3-keto-2-hydroxy-glucal hydratase domain-containing protein" evidence="1">
    <location>
        <begin position="23"/>
        <end position="257"/>
    </location>
</feature>
<accession>K1LVC5</accession>
<organism evidence="3 4">
    <name type="scientific">Cecembia lonarensis (strain CCUG 58316 / KCTC 22772 / LW9)</name>
    <dbReference type="NCBI Taxonomy" id="1225176"/>
    <lineage>
        <taxon>Bacteria</taxon>
        <taxon>Pseudomonadati</taxon>
        <taxon>Bacteroidota</taxon>
        <taxon>Cytophagia</taxon>
        <taxon>Cytophagales</taxon>
        <taxon>Cyclobacteriaceae</taxon>
        <taxon>Cecembia</taxon>
    </lineage>
</organism>
<name>K1LVC5_CECL9</name>
<dbReference type="EMBL" id="AMGM01000070">
    <property type="protein sequence ID" value="EKB48099.1"/>
    <property type="molecule type" value="Genomic_DNA"/>
</dbReference>
<proteinExistence type="predicted"/>
<evidence type="ECO:0000259" key="2">
    <source>
        <dbReference type="Pfam" id="PF06439"/>
    </source>
</evidence>
<dbReference type="Pfam" id="PF06439">
    <property type="entry name" value="3keto-disac_hyd"/>
    <property type="match status" value="1"/>
</dbReference>
<dbReference type="PATRIC" id="fig|1225176.3.peg.3495"/>
<dbReference type="Gene3D" id="2.60.120.560">
    <property type="entry name" value="Exo-inulinase, domain 1"/>
    <property type="match status" value="1"/>
</dbReference>
<comment type="caution">
    <text evidence="3">The sequence shown here is derived from an EMBL/GenBank/DDBJ whole genome shotgun (WGS) entry which is preliminary data.</text>
</comment>
<reference evidence="3 4" key="1">
    <citation type="journal article" date="2012" name="J. Bacteriol.">
        <title>Draft Genome Sequence of Cecembia lonarensis Strain LW9T, Isolated from Lonar Lake, a Haloalkaline Lake in India.</title>
        <authorList>
            <person name="Shivaji S."/>
            <person name="Ara S."/>
            <person name="Singh A."/>
            <person name="Pinnaka A.K."/>
        </authorList>
    </citation>
    <scope>NUCLEOTIDE SEQUENCE [LARGE SCALE GENOMIC DNA]</scope>
    <source>
        <strain evidence="3 4">LW9</strain>
    </source>
</reference>
<dbReference type="OrthoDB" id="929868at2"/>
<keyword evidence="1" id="KW-0732">Signal</keyword>
<dbReference type="RefSeq" id="WP_009186314.1">
    <property type="nucleotide sequence ID" value="NZ_AMGM01000070.1"/>
</dbReference>
<feature type="domain" description="3-keto-alpha-glucoside-1,2-lyase/3-keto-2-hydroxy-glucal hydratase" evidence="2">
    <location>
        <begin position="37"/>
        <end position="255"/>
    </location>
</feature>
<dbReference type="PROSITE" id="PS51257">
    <property type="entry name" value="PROKAR_LIPOPROTEIN"/>
    <property type="match status" value="1"/>
</dbReference>
<dbReference type="GO" id="GO:0016787">
    <property type="term" value="F:hydrolase activity"/>
    <property type="evidence" value="ECO:0007669"/>
    <property type="project" value="InterPro"/>
</dbReference>
<gene>
    <name evidence="3" type="ORF">B879_03296</name>
</gene>
<feature type="signal peptide" evidence="1">
    <location>
        <begin position="1"/>
        <end position="22"/>
    </location>
</feature>
<evidence type="ECO:0000256" key="1">
    <source>
        <dbReference type="SAM" id="SignalP"/>
    </source>
</evidence>
<sequence length="257" mass="29443">MKDFRNLKYLFILAIISFTACAQEETSEANQEEEDDGFVSIFNGKSMDGWEGDTDIWRVEDGLLIGELTADTDLKSNTFLVWTGGEPSDFELKVDFKITEDGNSGINYRSERLVDIPFALRGYQADIDGKNTYTGQNYEERKRATLAYRGQQTKINPQDPPGEIRDFVERNAWRGLELTKELGDRDSLRTLIQEEDWNHMHLVIKGNHLQHFVNGILMSEVMDEDPVNRSFGGYLGFQVHVGPPMQVAFKNIYLKEN</sequence>
<protein>
    <recommendedName>
        <fullName evidence="2">3-keto-alpha-glucoside-1,2-lyase/3-keto-2-hydroxy-glucal hydratase domain-containing protein</fullName>
    </recommendedName>
</protein>